<comment type="similarity">
    <text evidence="3">Belongs to the PMEI family.</text>
</comment>
<dbReference type="InterPro" id="IPR035513">
    <property type="entry name" value="Invertase/methylesterase_inhib"/>
</dbReference>
<dbReference type="NCBIfam" id="TIGR01614">
    <property type="entry name" value="PME_inhib"/>
    <property type="match status" value="1"/>
</dbReference>
<dbReference type="KEGG" id="rsz:108820309"/>
<dbReference type="RefSeq" id="XP_018448770.2">
    <property type="nucleotide sequence ID" value="XM_018593268.2"/>
</dbReference>
<dbReference type="InterPro" id="IPR034086">
    <property type="entry name" value="PMEI_plant"/>
</dbReference>
<gene>
    <name evidence="7" type="primary">LOC108820309</name>
</gene>
<evidence type="ECO:0000256" key="2">
    <source>
        <dbReference type="ARBA" id="ARBA00023157"/>
    </source>
</evidence>
<dbReference type="GO" id="GO:0046910">
    <property type="term" value="F:pectinesterase inhibitor activity"/>
    <property type="evidence" value="ECO:0007669"/>
    <property type="project" value="InterPro"/>
</dbReference>
<dbReference type="CDD" id="cd15797">
    <property type="entry name" value="PMEI"/>
    <property type="match status" value="1"/>
</dbReference>
<dbReference type="PANTHER" id="PTHR36710:SF17">
    <property type="entry name" value="PLANT INVERTASE_PECTIN METHYLESTERASE INHIBITOR SUPERFAMILY PROTEIN"/>
    <property type="match status" value="1"/>
</dbReference>
<dbReference type="Gene3D" id="1.20.140.40">
    <property type="entry name" value="Invertase/pectin methylesterase inhibitor family protein"/>
    <property type="match status" value="1"/>
</dbReference>
<keyword evidence="6" id="KW-1185">Reference proteome</keyword>
<organism evidence="6 7">
    <name type="scientific">Raphanus sativus</name>
    <name type="common">Radish</name>
    <name type="synonym">Raphanus raphanistrum var. sativus</name>
    <dbReference type="NCBI Taxonomy" id="3726"/>
    <lineage>
        <taxon>Eukaryota</taxon>
        <taxon>Viridiplantae</taxon>
        <taxon>Streptophyta</taxon>
        <taxon>Embryophyta</taxon>
        <taxon>Tracheophyta</taxon>
        <taxon>Spermatophyta</taxon>
        <taxon>Magnoliopsida</taxon>
        <taxon>eudicotyledons</taxon>
        <taxon>Gunneridae</taxon>
        <taxon>Pentapetalae</taxon>
        <taxon>rosids</taxon>
        <taxon>malvids</taxon>
        <taxon>Brassicales</taxon>
        <taxon>Brassicaceae</taxon>
        <taxon>Brassiceae</taxon>
        <taxon>Raphanus</taxon>
    </lineage>
</organism>
<dbReference type="GeneID" id="108820309"/>
<dbReference type="InterPro" id="IPR006501">
    <property type="entry name" value="Pectinesterase_inhib_dom"/>
</dbReference>
<evidence type="ECO:0000259" key="5">
    <source>
        <dbReference type="SMART" id="SM00856"/>
    </source>
</evidence>
<sequence length="183" mass="19852">MGLYVKNKFPLVSLVVFLILVTSSYGRFTIKISEGDISTICSKAKNPSFCFNFFKSTPATKTLDLSGIAKFLINDATKDASVTQKQFESLAKSTADPRSKNIYNQCLENYKNALGEFDAALKALEAKDNASLNIKVSAAMTDGDSCNSELPSVKPSPQLLKQISDIDNLSGIVLVISNILPKN</sequence>
<protein>
    <submittedName>
        <fullName evidence="7">Pectinesterase inhibitor 2-like</fullName>
    </submittedName>
</protein>
<dbReference type="Pfam" id="PF04043">
    <property type="entry name" value="PMEI"/>
    <property type="match status" value="1"/>
</dbReference>
<accession>A0A6J0KLN6</accession>
<feature type="chain" id="PRO_5040905180" evidence="4">
    <location>
        <begin position="27"/>
        <end position="183"/>
    </location>
</feature>
<keyword evidence="2" id="KW-1015">Disulfide bond</keyword>
<reference evidence="6" key="1">
    <citation type="journal article" date="2019" name="Database">
        <title>The radish genome database (RadishGD): an integrated information resource for radish genomics.</title>
        <authorList>
            <person name="Yu H.J."/>
            <person name="Baek S."/>
            <person name="Lee Y.J."/>
            <person name="Cho A."/>
            <person name="Mun J.H."/>
        </authorList>
    </citation>
    <scope>NUCLEOTIDE SEQUENCE [LARGE SCALE GENOMIC DNA]</scope>
    <source>
        <strain evidence="6">cv. WK10039</strain>
    </source>
</reference>
<evidence type="ECO:0000256" key="1">
    <source>
        <dbReference type="ARBA" id="ARBA00022729"/>
    </source>
</evidence>
<evidence type="ECO:0000256" key="3">
    <source>
        <dbReference type="ARBA" id="ARBA00038471"/>
    </source>
</evidence>
<dbReference type="Proteomes" id="UP000504610">
    <property type="component" value="Chromosome 8"/>
</dbReference>
<feature type="domain" description="Pectinesterase inhibitor" evidence="5">
    <location>
        <begin position="32"/>
        <end position="176"/>
    </location>
</feature>
<keyword evidence="1 4" id="KW-0732">Signal</keyword>
<name>A0A6J0KLN6_RAPSA</name>
<dbReference type="InterPro" id="IPR052421">
    <property type="entry name" value="PCW_Enzyme_Inhibitor"/>
</dbReference>
<dbReference type="FunFam" id="1.20.140.40:FF:000008">
    <property type="entry name" value="Invertase/pectin methylesterase inhibitor family protein"/>
    <property type="match status" value="1"/>
</dbReference>
<evidence type="ECO:0000313" key="7">
    <source>
        <dbReference type="RefSeq" id="XP_018448770.2"/>
    </source>
</evidence>
<feature type="signal peptide" evidence="4">
    <location>
        <begin position="1"/>
        <end position="26"/>
    </location>
</feature>
<dbReference type="AlphaFoldDB" id="A0A6J0KLN6"/>
<dbReference type="PANTHER" id="PTHR36710">
    <property type="entry name" value="PECTINESTERASE INHIBITOR-LIKE"/>
    <property type="match status" value="1"/>
</dbReference>
<dbReference type="OrthoDB" id="764172at2759"/>
<reference evidence="7" key="2">
    <citation type="submission" date="2025-08" db="UniProtKB">
        <authorList>
            <consortium name="RefSeq"/>
        </authorList>
    </citation>
    <scope>IDENTIFICATION</scope>
    <source>
        <tissue evidence="7">Leaf</tissue>
    </source>
</reference>
<proteinExistence type="inferred from homology"/>
<evidence type="ECO:0000256" key="4">
    <source>
        <dbReference type="SAM" id="SignalP"/>
    </source>
</evidence>
<dbReference type="SMART" id="SM00856">
    <property type="entry name" value="PMEI"/>
    <property type="match status" value="1"/>
</dbReference>
<dbReference type="SUPFAM" id="SSF101148">
    <property type="entry name" value="Plant invertase/pectin methylesterase inhibitor"/>
    <property type="match status" value="1"/>
</dbReference>
<evidence type="ECO:0000313" key="6">
    <source>
        <dbReference type="Proteomes" id="UP000504610"/>
    </source>
</evidence>